<evidence type="ECO:0000313" key="2">
    <source>
        <dbReference type="Proteomes" id="UP000006103"/>
    </source>
</evidence>
<geneLocation type="plasmid" evidence="1 2">
    <name>PBr_cp32-10</name>
</geneLocation>
<gene>
    <name evidence="1" type="ORF">BGAPBR_Q0034</name>
</gene>
<reference evidence="1 2" key="1">
    <citation type="journal article" date="2011" name="J. Bacteriol.">
        <title>Whole-genome sequences of two Borrelia afzelii and two Borrelia garinii Lyme disease agent isolates.</title>
        <authorList>
            <person name="Casjens S.R."/>
            <person name="Mongodin E.F."/>
            <person name="Qiu W.-G."/>
            <person name="Dunn J.J."/>
            <person name="Luft B.J."/>
            <person name="Fraser-Liggett C.M."/>
            <person name="Schutzer S.E."/>
        </authorList>
    </citation>
    <scope>NUCLEOTIDE SEQUENCE [LARGE SCALE GENOMIC DNA]</scope>
    <source>
        <strain evidence="1 2">PBr</strain>
    </source>
</reference>
<name>B8F1B1_BORGR</name>
<dbReference type="EMBL" id="CP001306">
    <property type="protein sequence ID" value="ACL34678.1"/>
    <property type="molecule type" value="Genomic_DNA"/>
</dbReference>
<keyword evidence="2" id="KW-1185">Reference proteome</keyword>
<sequence length="43" mass="4986">MDLKIGDNFNLAYNNDVLLVDKIDEQKQQLFLFLKTPKAKLCS</sequence>
<organism evidence="1 2">
    <name type="scientific">Borreliella garinii PBr</name>
    <dbReference type="NCBI Taxonomy" id="498743"/>
    <lineage>
        <taxon>Bacteria</taxon>
        <taxon>Pseudomonadati</taxon>
        <taxon>Spirochaetota</taxon>
        <taxon>Spirochaetia</taxon>
        <taxon>Spirochaetales</taxon>
        <taxon>Borreliaceae</taxon>
        <taxon>Borreliella</taxon>
    </lineage>
</organism>
<evidence type="ECO:0000313" key="1">
    <source>
        <dbReference type="EMBL" id="ACL34678.1"/>
    </source>
</evidence>
<keyword evidence="1" id="KW-0614">Plasmid</keyword>
<dbReference type="AlphaFoldDB" id="B8F1B1"/>
<protein>
    <submittedName>
        <fullName evidence="1">Uncharacterized protein</fullName>
    </submittedName>
</protein>
<accession>B8F1B1</accession>
<dbReference type="Proteomes" id="UP000006103">
    <property type="component" value="Plasmid PBr_cp32-10"/>
</dbReference>
<proteinExistence type="predicted"/>